<protein>
    <recommendedName>
        <fullName evidence="3">Capsule polysaccharide biosynthesis protein</fullName>
    </recommendedName>
</protein>
<dbReference type="Pfam" id="PF05704">
    <property type="entry name" value="Caps_synth"/>
    <property type="match status" value="1"/>
</dbReference>
<evidence type="ECO:0000313" key="2">
    <source>
        <dbReference type="Proteomes" id="UP000481861"/>
    </source>
</evidence>
<proteinExistence type="predicted"/>
<dbReference type="InterPro" id="IPR008441">
    <property type="entry name" value="AfumC-like_glycosyl_Trfase"/>
</dbReference>
<name>A0A7C8IEB1_9PLEO</name>
<accession>A0A7C8IEB1</accession>
<dbReference type="OrthoDB" id="409543at2759"/>
<dbReference type="SUPFAM" id="SSF53448">
    <property type="entry name" value="Nucleotide-diphospho-sugar transferases"/>
    <property type="match status" value="1"/>
</dbReference>
<sequence>MSGSKIPIPEEFASQLKYVDAKDSRTDAEILDALSKHVPIKSEKNVWTYWHSGVLTLPGWCQRTVLNWVRLLGPDWTVRVLDKVPNSPNHALNWIDPEELPESFVDDTMTGPYVGPHSADFLRGAALFAYGGVWMDVGNVLFTHLDKICWDQLADKNSPFTVCAPWSLAQQLSNHFVAARKGDPFIKKWHELFIHFWKGRKDYIGVIDSPLISFIKNFDYAEVAARGLNFEFAVDEQTTMGYLGQVVAWVRLAWLKEPNGGFDGVEYYANKVLCFDVLTENWAAETIVGFKGEDLYKVFATRRDADPESDAYKKAYKTAWRLLTQSSLQKITRSKGISVHKGCGMFFDEHQGQDDAPGTFGELLRYGSVHFEQTRDKLDYVKAVRPDPAFIIHKGLLEH</sequence>
<dbReference type="InterPro" id="IPR029044">
    <property type="entry name" value="Nucleotide-diphossugar_trans"/>
</dbReference>
<gene>
    <name evidence="1" type="ORF">BDV95DRAFT_511296</name>
</gene>
<dbReference type="Proteomes" id="UP000481861">
    <property type="component" value="Unassembled WGS sequence"/>
</dbReference>
<evidence type="ECO:0008006" key="3">
    <source>
        <dbReference type="Google" id="ProtNLM"/>
    </source>
</evidence>
<dbReference type="EMBL" id="JAADJZ010000002">
    <property type="protein sequence ID" value="KAF2877208.1"/>
    <property type="molecule type" value="Genomic_DNA"/>
</dbReference>
<dbReference type="AlphaFoldDB" id="A0A7C8IEB1"/>
<keyword evidence="2" id="KW-1185">Reference proteome</keyword>
<evidence type="ECO:0000313" key="1">
    <source>
        <dbReference type="EMBL" id="KAF2877208.1"/>
    </source>
</evidence>
<dbReference type="Gene3D" id="3.90.550.20">
    <property type="match status" value="1"/>
</dbReference>
<organism evidence="1 2">
    <name type="scientific">Massariosphaeria phaeospora</name>
    <dbReference type="NCBI Taxonomy" id="100035"/>
    <lineage>
        <taxon>Eukaryota</taxon>
        <taxon>Fungi</taxon>
        <taxon>Dikarya</taxon>
        <taxon>Ascomycota</taxon>
        <taxon>Pezizomycotina</taxon>
        <taxon>Dothideomycetes</taxon>
        <taxon>Pleosporomycetidae</taxon>
        <taxon>Pleosporales</taxon>
        <taxon>Pleosporales incertae sedis</taxon>
        <taxon>Massariosphaeria</taxon>
    </lineage>
</organism>
<dbReference type="GO" id="GO:0016757">
    <property type="term" value="F:glycosyltransferase activity"/>
    <property type="evidence" value="ECO:0007669"/>
    <property type="project" value="InterPro"/>
</dbReference>
<comment type="caution">
    <text evidence="1">The sequence shown here is derived from an EMBL/GenBank/DDBJ whole genome shotgun (WGS) entry which is preliminary data.</text>
</comment>
<reference evidence="1 2" key="1">
    <citation type="submission" date="2020-01" db="EMBL/GenBank/DDBJ databases">
        <authorList>
            <consortium name="DOE Joint Genome Institute"/>
            <person name="Haridas S."/>
            <person name="Albert R."/>
            <person name="Binder M."/>
            <person name="Bloem J."/>
            <person name="Labutti K."/>
            <person name="Salamov A."/>
            <person name="Andreopoulos B."/>
            <person name="Baker S.E."/>
            <person name="Barry K."/>
            <person name="Bills G."/>
            <person name="Bluhm B.H."/>
            <person name="Cannon C."/>
            <person name="Castanera R."/>
            <person name="Culley D.E."/>
            <person name="Daum C."/>
            <person name="Ezra D."/>
            <person name="Gonzalez J.B."/>
            <person name="Henrissat B."/>
            <person name="Kuo A."/>
            <person name="Liang C."/>
            <person name="Lipzen A."/>
            <person name="Lutzoni F."/>
            <person name="Magnuson J."/>
            <person name="Mondo S."/>
            <person name="Nolan M."/>
            <person name="Ohm R."/>
            <person name="Pangilinan J."/>
            <person name="Park H.-J.H."/>
            <person name="Ramirez L."/>
            <person name="Alfaro M."/>
            <person name="Sun H."/>
            <person name="Tritt A."/>
            <person name="Yoshinaga Y."/>
            <person name="Zwiers L.-H.L."/>
            <person name="Turgeon B.G."/>
            <person name="Goodwin S.B."/>
            <person name="Spatafora J.W."/>
            <person name="Crous P.W."/>
            <person name="Grigoriev I.V."/>
        </authorList>
    </citation>
    <scope>NUCLEOTIDE SEQUENCE [LARGE SCALE GENOMIC DNA]</scope>
    <source>
        <strain evidence="1 2">CBS 611.86</strain>
    </source>
</reference>